<keyword evidence="5" id="KW-0238">DNA-binding</keyword>
<dbReference type="Proteomes" id="UP000617628">
    <property type="component" value="Unassembled WGS sequence"/>
</dbReference>
<evidence type="ECO:0000256" key="6">
    <source>
        <dbReference type="ARBA" id="ARBA00023163"/>
    </source>
</evidence>
<feature type="modified residue" description="4-aspartylphosphate" evidence="7">
    <location>
        <position position="1074"/>
    </location>
</feature>
<dbReference type="InterPro" id="IPR015943">
    <property type="entry name" value="WD40/YVTN_repeat-like_dom_sf"/>
</dbReference>
<evidence type="ECO:0000313" key="11">
    <source>
        <dbReference type="EMBL" id="MBK1875891.1"/>
    </source>
</evidence>
<dbReference type="CDD" id="cd17574">
    <property type="entry name" value="REC_OmpR"/>
    <property type="match status" value="1"/>
</dbReference>
<dbReference type="InterPro" id="IPR018060">
    <property type="entry name" value="HTH_AraC"/>
</dbReference>
<comment type="caution">
    <text evidence="11">The sequence shown here is derived from an EMBL/GenBank/DDBJ whole genome shotgun (WGS) entry which is preliminary data.</text>
</comment>
<keyword evidence="3 7" id="KW-0597">Phosphoprotein</keyword>
<dbReference type="InterPro" id="IPR003661">
    <property type="entry name" value="HisK_dim/P_dom"/>
</dbReference>
<evidence type="ECO:0000259" key="8">
    <source>
        <dbReference type="PROSITE" id="PS01124"/>
    </source>
</evidence>
<dbReference type="Gene3D" id="3.40.50.2300">
    <property type="match status" value="1"/>
</dbReference>
<dbReference type="InterPro" id="IPR001789">
    <property type="entry name" value="Sig_transdc_resp-reg_receiver"/>
</dbReference>
<organism evidence="11 12">
    <name type="scientific">Pelagicoccus mobilis</name>
    <dbReference type="NCBI Taxonomy" id="415221"/>
    <lineage>
        <taxon>Bacteria</taxon>
        <taxon>Pseudomonadati</taxon>
        <taxon>Verrucomicrobiota</taxon>
        <taxon>Opitutia</taxon>
        <taxon>Puniceicoccales</taxon>
        <taxon>Pelagicoccaceae</taxon>
        <taxon>Pelagicoccus</taxon>
    </lineage>
</organism>
<dbReference type="InterPro" id="IPR036097">
    <property type="entry name" value="HisK_dim/P_sf"/>
</dbReference>
<sequence>MVLAVQPFDVRSEGSLEERWRWKELEGLSGYGFRYATEGVDGDVWFARKEGVVRYDGFGVQSFDLEGVESAESVIDLHVSQNGAVYLLLDRYLAILRDGQWTVEEGAFSELSYGNAICEDAQGGVWIGVGSGVIRCGEDSNEFWDLGFELVCAAIVDTENRLWVADAESTKIEVFDIAASEQGPLTLRYEFHRDEGGSDWVKLLLTANGDVWVLAYDPGGRWFRYRNYERMVASERMGGGRFSWHQMGVAEAPAGRLWLSVGRNLAELSKERGFRVYDVEQYPIPTSYTYIVPLSGDRILIGGKASKIYTVDLSDSRWETYPQLIFQCEDKDGVHWFIEHGGGVVSHDPETEEWLLYSRNDEILDTPNRIFCASDGTLWASGNHEGVAAVSFRENGSWHRRVFPRAGEIFSHLAVLEAEDGSVVFGSGSQANYLEEGFGGAVVFRRDRGSYVGAHVGPPVYPKRTANLVERSGDGLWFGAMSLTRQTSGGLLAPEKIDLFDDNWIDHMIVDDANDLWVGSWGMGIYQYDGVDWTLHDEASGVGSNQVSYLYNGVNQKGIWAMTSKGLSRFDGRTWSNWDFPFNALFKRENDTMQESSDGSLWINYAYRSWFLEGVANEQRRPFFRTVRYRPDGVAPETSLKGEEKAYPEGSQIVLEWTGKDYWSDTAEEELEYSWRIGNQEWSAYSRDRSARLDNLQAGDYVFEVRARDRDWNVDATPSRMGIVVTPPLWKRPWFITLTISVFGLVVFLINALFKARVRTALAMEEFKLDFFTNISHELRNPLAVIVGPIESLLSREKSAESRSSLQLALRNARKMQGLINQLLQFRKIELGKSKYNPAHGEIVGFVKESVDSLLPLAEEKRQRLEYRPDPNYCECSYDADKLQKIVDNLVSNAIKYSPEGSTVSILMTVTEEPGHRECCMIVEDEGRGIPSHQIDLVLKPFYRAKRGAESGEGFGIGLAFVGQLVQLWGGEIILESPILENGKGTRATVRLPLVETGESEPLTLTGESTEFDDEDIPVVTESRARILVVEDNRDLRTFMRNELHSRFEVLEAENGRQGLELANKENPDLLISDVMMPEMDGLELCRKMRADRETSHIPIIILTARSSEEHTVEGIKAGADEYFAKPVNMIRLSARIENLLESRRRLKERFSQQLVVEPTELAVSSTDEAILRKAIEVVESRMKDESFDVDQFVTEMGMSRTTLYRKLKALTGQGPSPFIKTMRLKRAAQLLGSGKLKISEVLEHIGILDQSYFSRVFKKEFGVSPSAYAAEKAQQK</sequence>
<feature type="domain" description="Response regulatory" evidence="10">
    <location>
        <begin position="1026"/>
        <end position="1141"/>
    </location>
</feature>
<dbReference type="Gene3D" id="2.60.40.10">
    <property type="entry name" value="Immunoglobulins"/>
    <property type="match status" value="1"/>
</dbReference>
<dbReference type="SUPFAM" id="SSF63829">
    <property type="entry name" value="Calcium-dependent phosphotriesterase"/>
    <property type="match status" value="1"/>
</dbReference>
<keyword evidence="4" id="KW-0805">Transcription regulation</keyword>
<dbReference type="Pfam" id="PF12833">
    <property type="entry name" value="HTH_18"/>
    <property type="match status" value="1"/>
</dbReference>
<name>A0A934RT47_9BACT</name>
<reference evidence="11" key="1">
    <citation type="submission" date="2021-01" db="EMBL/GenBank/DDBJ databases">
        <title>Modified the classification status of verrucomicrobia.</title>
        <authorList>
            <person name="Feng X."/>
        </authorList>
    </citation>
    <scope>NUCLEOTIDE SEQUENCE</scope>
    <source>
        <strain evidence="11">KCTC 13126</strain>
    </source>
</reference>
<dbReference type="InterPro" id="IPR009057">
    <property type="entry name" value="Homeodomain-like_sf"/>
</dbReference>
<dbReference type="GO" id="GO:0043565">
    <property type="term" value="F:sequence-specific DNA binding"/>
    <property type="evidence" value="ECO:0007669"/>
    <property type="project" value="InterPro"/>
</dbReference>
<dbReference type="GO" id="GO:0003700">
    <property type="term" value="F:DNA-binding transcription factor activity"/>
    <property type="evidence" value="ECO:0007669"/>
    <property type="project" value="InterPro"/>
</dbReference>
<gene>
    <name evidence="11" type="ORF">JIN87_03365</name>
</gene>
<evidence type="ECO:0000256" key="4">
    <source>
        <dbReference type="ARBA" id="ARBA00023015"/>
    </source>
</evidence>
<dbReference type="PROSITE" id="PS01124">
    <property type="entry name" value="HTH_ARAC_FAMILY_2"/>
    <property type="match status" value="1"/>
</dbReference>
<dbReference type="PROSITE" id="PS50109">
    <property type="entry name" value="HIS_KIN"/>
    <property type="match status" value="1"/>
</dbReference>
<dbReference type="InterPro" id="IPR011006">
    <property type="entry name" value="CheY-like_superfamily"/>
</dbReference>
<proteinExistence type="predicted"/>
<dbReference type="SMART" id="SM00387">
    <property type="entry name" value="HATPase_c"/>
    <property type="match status" value="1"/>
</dbReference>
<dbReference type="SMART" id="SM00448">
    <property type="entry name" value="REC"/>
    <property type="match status" value="1"/>
</dbReference>
<evidence type="ECO:0000256" key="7">
    <source>
        <dbReference type="PROSITE-ProRule" id="PRU00169"/>
    </source>
</evidence>
<dbReference type="Gene3D" id="1.10.287.130">
    <property type="match status" value="1"/>
</dbReference>
<dbReference type="InterPro" id="IPR011044">
    <property type="entry name" value="Quino_amine_DH_bsu"/>
</dbReference>
<dbReference type="PROSITE" id="PS50110">
    <property type="entry name" value="RESPONSE_REGULATORY"/>
    <property type="match status" value="1"/>
</dbReference>
<evidence type="ECO:0000256" key="1">
    <source>
        <dbReference type="ARBA" id="ARBA00000085"/>
    </source>
</evidence>
<comment type="catalytic activity">
    <reaction evidence="1">
        <text>ATP + protein L-histidine = ADP + protein N-phospho-L-histidine.</text>
        <dbReference type="EC" id="2.7.13.3"/>
    </reaction>
</comment>
<evidence type="ECO:0000259" key="10">
    <source>
        <dbReference type="PROSITE" id="PS50110"/>
    </source>
</evidence>
<dbReference type="InterPro" id="IPR018062">
    <property type="entry name" value="HTH_AraC-typ_CS"/>
</dbReference>
<dbReference type="Gene3D" id="1.10.10.60">
    <property type="entry name" value="Homeodomain-like"/>
    <property type="match status" value="1"/>
</dbReference>
<dbReference type="Gene3D" id="2.130.10.10">
    <property type="entry name" value="YVTN repeat-like/Quinoprotein amine dehydrogenase"/>
    <property type="match status" value="3"/>
</dbReference>
<evidence type="ECO:0000313" key="12">
    <source>
        <dbReference type="Proteomes" id="UP000617628"/>
    </source>
</evidence>
<dbReference type="PANTHER" id="PTHR43547">
    <property type="entry name" value="TWO-COMPONENT HISTIDINE KINASE"/>
    <property type="match status" value="1"/>
</dbReference>
<dbReference type="CDD" id="cd00082">
    <property type="entry name" value="HisKA"/>
    <property type="match status" value="1"/>
</dbReference>
<dbReference type="RefSeq" id="WP_378924115.1">
    <property type="nucleotide sequence ID" value="NZ_JBHLTO010000006.1"/>
</dbReference>
<feature type="domain" description="Histidine kinase" evidence="9">
    <location>
        <begin position="774"/>
        <end position="996"/>
    </location>
</feature>
<dbReference type="Pfam" id="PF02518">
    <property type="entry name" value="HATPase_c"/>
    <property type="match status" value="1"/>
</dbReference>
<dbReference type="PROSITE" id="PS00041">
    <property type="entry name" value="HTH_ARAC_FAMILY_1"/>
    <property type="match status" value="1"/>
</dbReference>
<dbReference type="InterPro" id="IPR004358">
    <property type="entry name" value="Sig_transdc_His_kin-like_C"/>
</dbReference>
<protein>
    <recommendedName>
        <fullName evidence="2">histidine kinase</fullName>
        <ecNumber evidence="2">2.7.13.3</ecNumber>
    </recommendedName>
</protein>
<dbReference type="GO" id="GO:0000155">
    <property type="term" value="F:phosphorelay sensor kinase activity"/>
    <property type="evidence" value="ECO:0007669"/>
    <property type="project" value="InterPro"/>
</dbReference>
<dbReference type="PANTHER" id="PTHR43547:SF2">
    <property type="entry name" value="HYBRID SIGNAL TRANSDUCTION HISTIDINE KINASE C"/>
    <property type="match status" value="1"/>
</dbReference>
<dbReference type="SUPFAM" id="SSF46689">
    <property type="entry name" value="Homeodomain-like"/>
    <property type="match status" value="1"/>
</dbReference>
<evidence type="ECO:0000259" key="9">
    <source>
        <dbReference type="PROSITE" id="PS50109"/>
    </source>
</evidence>
<dbReference type="SUPFAM" id="SSF47384">
    <property type="entry name" value="Homodimeric domain of signal transducing histidine kinase"/>
    <property type="match status" value="1"/>
</dbReference>
<dbReference type="Pfam" id="PF00072">
    <property type="entry name" value="Response_reg"/>
    <property type="match status" value="1"/>
</dbReference>
<dbReference type="EMBL" id="JAENIL010000004">
    <property type="protein sequence ID" value="MBK1875891.1"/>
    <property type="molecule type" value="Genomic_DNA"/>
</dbReference>
<dbReference type="InterPro" id="IPR005467">
    <property type="entry name" value="His_kinase_dom"/>
</dbReference>
<dbReference type="InterPro" id="IPR003594">
    <property type="entry name" value="HATPase_dom"/>
</dbReference>
<dbReference type="SMART" id="SM00342">
    <property type="entry name" value="HTH_ARAC"/>
    <property type="match status" value="1"/>
</dbReference>
<dbReference type="SMART" id="SM00388">
    <property type="entry name" value="HisKA"/>
    <property type="match status" value="1"/>
</dbReference>
<keyword evidence="6" id="KW-0804">Transcription</keyword>
<keyword evidence="12" id="KW-1185">Reference proteome</keyword>
<evidence type="ECO:0000256" key="5">
    <source>
        <dbReference type="ARBA" id="ARBA00023125"/>
    </source>
</evidence>
<dbReference type="InterPro" id="IPR013783">
    <property type="entry name" value="Ig-like_fold"/>
</dbReference>
<dbReference type="CDD" id="cd00075">
    <property type="entry name" value="HATPase"/>
    <property type="match status" value="1"/>
</dbReference>
<dbReference type="AlphaFoldDB" id="A0A934RT47"/>
<dbReference type="Gene3D" id="3.30.565.10">
    <property type="entry name" value="Histidine kinase-like ATPase, C-terminal domain"/>
    <property type="match status" value="1"/>
</dbReference>
<dbReference type="Pfam" id="PF00512">
    <property type="entry name" value="HisKA"/>
    <property type="match status" value="1"/>
</dbReference>
<dbReference type="SUPFAM" id="SSF50969">
    <property type="entry name" value="YVTN repeat-like/Quinoprotein amine dehydrogenase"/>
    <property type="match status" value="1"/>
</dbReference>
<dbReference type="SUPFAM" id="SSF52172">
    <property type="entry name" value="CheY-like"/>
    <property type="match status" value="1"/>
</dbReference>
<dbReference type="EC" id="2.7.13.3" evidence="2"/>
<evidence type="ECO:0000256" key="2">
    <source>
        <dbReference type="ARBA" id="ARBA00012438"/>
    </source>
</evidence>
<dbReference type="InterPro" id="IPR036890">
    <property type="entry name" value="HATPase_C_sf"/>
</dbReference>
<dbReference type="SUPFAM" id="SSF55874">
    <property type="entry name" value="ATPase domain of HSP90 chaperone/DNA topoisomerase II/histidine kinase"/>
    <property type="match status" value="1"/>
</dbReference>
<feature type="domain" description="HTH araC/xylS-type" evidence="8">
    <location>
        <begin position="1173"/>
        <end position="1272"/>
    </location>
</feature>
<accession>A0A934RT47</accession>
<dbReference type="PRINTS" id="PR00344">
    <property type="entry name" value="BCTRLSENSOR"/>
</dbReference>
<evidence type="ECO:0000256" key="3">
    <source>
        <dbReference type="ARBA" id="ARBA00022553"/>
    </source>
</evidence>